<evidence type="ECO:0000256" key="3">
    <source>
        <dbReference type="ARBA" id="ARBA00022722"/>
    </source>
</evidence>
<evidence type="ECO:0000256" key="2">
    <source>
        <dbReference type="ARBA" id="ARBA00022490"/>
    </source>
</evidence>
<comment type="cofactor">
    <cofactor evidence="13">
        <name>Mg(2+)</name>
        <dbReference type="ChEBI" id="CHEBI:18420"/>
    </cofactor>
    <text evidence="13">Binds 2 Mg(2+) ion per subunit.</text>
</comment>
<evidence type="ECO:0000256" key="9">
    <source>
        <dbReference type="ARBA" id="ARBA00023125"/>
    </source>
</evidence>
<evidence type="ECO:0000256" key="4">
    <source>
        <dbReference type="ARBA" id="ARBA00022723"/>
    </source>
</evidence>
<comment type="similarity">
    <text evidence="1 13">Belongs to the RuvC family.</text>
</comment>
<dbReference type="STRING" id="1802214.A2908_00840"/>
<dbReference type="Gene3D" id="3.30.420.10">
    <property type="entry name" value="Ribonuclease H-like superfamily/Ribonuclease H"/>
    <property type="match status" value="1"/>
</dbReference>
<organism evidence="15 16">
    <name type="scientific">Candidatus Staskawiczbacteria bacterium RIFCSPLOWO2_01_FULL_38_12b</name>
    <dbReference type="NCBI Taxonomy" id="1802214"/>
    <lineage>
        <taxon>Bacteria</taxon>
        <taxon>Candidatus Staskawicziibacteriota</taxon>
    </lineage>
</organism>
<proteinExistence type="inferred from homology"/>
<evidence type="ECO:0000256" key="11">
    <source>
        <dbReference type="ARBA" id="ARBA00023204"/>
    </source>
</evidence>
<keyword evidence="2 13" id="KW-0963">Cytoplasm</keyword>
<evidence type="ECO:0000256" key="5">
    <source>
        <dbReference type="ARBA" id="ARBA00022759"/>
    </source>
</evidence>
<keyword evidence="7 13" id="KW-0378">Hydrolase</keyword>
<feature type="active site" evidence="13">
    <location>
        <position position="7"/>
    </location>
</feature>
<reference evidence="15 16" key="1">
    <citation type="journal article" date="2016" name="Nat. Commun.">
        <title>Thousands of microbial genomes shed light on interconnected biogeochemical processes in an aquifer system.</title>
        <authorList>
            <person name="Anantharaman K."/>
            <person name="Brown C.T."/>
            <person name="Hug L.A."/>
            <person name="Sharon I."/>
            <person name="Castelle C.J."/>
            <person name="Probst A.J."/>
            <person name="Thomas B.C."/>
            <person name="Singh A."/>
            <person name="Wilkins M.J."/>
            <person name="Karaoz U."/>
            <person name="Brodie E.L."/>
            <person name="Williams K.H."/>
            <person name="Hubbard S.S."/>
            <person name="Banfield J.F."/>
        </authorList>
    </citation>
    <scope>NUCLEOTIDE SEQUENCE [LARGE SCALE GENOMIC DNA]</scope>
</reference>
<keyword evidence="6 13" id="KW-0227">DNA damage</keyword>
<dbReference type="EC" id="3.1.21.10" evidence="13 14"/>
<dbReference type="GO" id="GO:0005737">
    <property type="term" value="C:cytoplasm"/>
    <property type="evidence" value="ECO:0007669"/>
    <property type="project" value="UniProtKB-SubCell"/>
</dbReference>
<evidence type="ECO:0000256" key="12">
    <source>
        <dbReference type="ARBA" id="ARBA00029354"/>
    </source>
</evidence>
<keyword evidence="4 13" id="KW-0479">Metal-binding</keyword>
<dbReference type="PANTHER" id="PTHR30194:SF3">
    <property type="entry name" value="CROSSOVER JUNCTION ENDODEOXYRIBONUCLEASE RUVC"/>
    <property type="match status" value="1"/>
</dbReference>
<dbReference type="Pfam" id="PF02075">
    <property type="entry name" value="RuvC"/>
    <property type="match status" value="1"/>
</dbReference>
<keyword evidence="9 13" id="KW-0238">DNA-binding</keyword>
<comment type="subunit">
    <text evidence="13">Homodimer which binds Holliday junction (HJ) DNA. The HJ becomes 2-fold symmetrical on binding to RuvC with unstacked arms; it has a different conformation from HJ DNA in complex with RuvA. In the full resolvosome a probable DNA-RuvA(4)-RuvB(12)-RuvC(2) complex forms which resolves the HJ.</text>
</comment>
<dbReference type="GO" id="GO:0006310">
    <property type="term" value="P:DNA recombination"/>
    <property type="evidence" value="ECO:0007669"/>
    <property type="project" value="UniProtKB-UniRule"/>
</dbReference>
<gene>
    <name evidence="13" type="primary">ruvC</name>
    <name evidence="15" type="ORF">A2908_00840</name>
</gene>
<dbReference type="EMBL" id="MHPA01000005">
    <property type="protein sequence ID" value="OGZ73881.1"/>
    <property type="molecule type" value="Genomic_DNA"/>
</dbReference>
<dbReference type="AlphaFoldDB" id="A0A1G2IH38"/>
<dbReference type="GO" id="GO:0048476">
    <property type="term" value="C:Holliday junction resolvase complex"/>
    <property type="evidence" value="ECO:0007669"/>
    <property type="project" value="UniProtKB-UniRule"/>
</dbReference>
<dbReference type="PANTHER" id="PTHR30194">
    <property type="entry name" value="CROSSOVER JUNCTION ENDODEOXYRIBONUCLEASE RUVC"/>
    <property type="match status" value="1"/>
</dbReference>
<keyword evidence="10 13" id="KW-0233">DNA recombination</keyword>
<dbReference type="Proteomes" id="UP000176774">
    <property type="component" value="Unassembled WGS sequence"/>
</dbReference>
<evidence type="ECO:0000256" key="14">
    <source>
        <dbReference type="NCBIfam" id="TIGR00228"/>
    </source>
</evidence>
<dbReference type="CDD" id="cd16962">
    <property type="entry name" value="RuvC"/>
    <property type="match status" value="1"/>
</dbReference>
<dbReference type="PRINTS" id="PR00696">
    <property type="entry name" value="RSOLVASERUVC"/>
</dbReference>
<evidence type="ECO:0000256" key="6">
    <source>
        <dbReference type="ARBA" id="ARBA00022763"/>
    </source>
</evidence>
<dbReference type="NCBIfam" id="NF000711">
    <property type="entry name" value="PRK00039.2-1"/>
    <property type="match status" value="1"/>
</dbReference>
<evidence type="ECO:0000313" key="15">
    <source>
        <dbReference type="EMBL" id="OGZ73881.1"/>
    </source>
</evidence>
<dbReference type="SUPFAM" id="SSF53098">
    <property type="entry name" value="Ribonuclease H-like"/>
    <property type="match status" value="1"/>
</dbReference>
<protein>
    <recommendedName>
        <fullName evidence="13 14">Crossover junction endodeoxyribonuclease RuvC</fullName>
        <ecNumber evidence="13 14">3.1.21.10</ecNumber>
    </recommendedName>
    <alternativeName>
        <fullName evidence="13">Holliday junction nuclease RuvC</fullName>
    </alternativeName>
    <alternativeName>
        <fullName evidence="13">Holliday junction resolvase RuvC</fullName>
    </alternativeName>
</protein>
<evidence type="ECO:0000256" key="1">
    <source>
        <dbReference type="ARBA" id="ARBA00009518"/>
    </source>
</evidence>
<evidence type="ECO:0000256" key="10">
    <source>
        <dbReference type="ARBA" id="ARBA00023172"/>
    </source>
</evidence>
<evidence type="ECO:0000313" key="16">
    <source>
        <dbReference type="Proteomes" id="UP000176774"/>
    </source>
</evidence>
<dbReference type="HAMAP" id="MF_00034">
    <property type="entry name" value="RuvC"/>
    <property type="match status" value="1"/>
</dbReference>
<keyword evidence="11 13" id="KW-0234">DNA repair</keyword>
<dbReference type="GO" id="GO:0006281">
    <property type="term" value="P:DNA repair"/>
    <property type="evidence" value="ECO:0007669"/>
    <property type="project" value="UniProtKB-UniRule"/>
</dbReference>
<comment type="subcellular location">
    <subcellularLocation>
        <location evidence="13">Cytoplasm</location>
    </subcellularLocation>
</comment>
<dbReference type="GO" id="GO:0003677">
    <property type="term" value="F:DNA binding"/>
    <property type="evidence" value="ECO:0007669"/>
    <property type="project" value="UniProtKB-KW"/>
</dbReference>
<dbReference type="FunFam" id="3.30.420.10:FF:000002">
    <property type="entry name" value="Crossover junction endodeoxyribonuclease RuvC"/>
    <property type="match status" value="1"/>
</dbReference>
<feature type="active site" evidence="13">
    <location>
        <position position="155"/>
    </location>
</feature>
<keyword evidence="3 13" id="KW-0540">Nuclease</keyword>
<keyword evidence="5 13" id="KW-0255">Endonuclease</keyword>
<dbReference type="InterPro" id="IPR002176">
    <property type="entry name" value="X-over_junc_endoDNase_RuvC"/>
</dbReference>
<comment type="catalytic activity">
    <reaction evidence="12 13">
        <text>Endonucleolytic cleavage at a junction such as a reciprocal single-stranded crossover between two homologous DNA duplexes (Holliday junction).</text>
        <dbReference type="EC" id="3.1.21.10"/>
    </reaction>
</comment>
<dbReference type="InterPro" id="IPR012337">
    <property type="entry name" value="RNaseH-like_sf"/>
</dbReference>
<dbReference type="GO" id="GO:0008821">
    <property type="term" value="F:crossover junction DNA endonuclease activity"/>
    <property type="evidence" value="ECO:0007669"/>
    <property type="project" value="UniProtKB-UniRule"/>
</dbReference>
<dbReference type="GO" id="GO:0000287">
    <property type="term" value="F:magnesium ion binding"/>
    <property type="evidence" value="ECO:0007669"/>
    <property type="project" value="UniProtKB-UniRule"/>
</dbReference>
<evidence type="ECO:0000256" key="13">
    <source>
        <dbReference type="HAMAP-Rule" id="MF_00034"/>
    </source>
</evidence>
<feature type="binding site" evidence="13">
    <location>
        <position position="76"/>
    </location>
    <ligand>
        <name>Mg(2+)</name>
        <dbReference type="ChEBI" id="CHEBI:18420"/>
        <label>2</label>
    </ligand>
</feature>
<sequence length="170" mass="18931">MIIIGIDPGVALVGYGIISTKIHKDKRQDRNEKPKVIDFGCIITHPSSSVGERLEIIHNEVLKLIKKHQPDIMSVEALFFFKNLKTAMPVSQARGVILLAAAKYKVPLLEFTPLQVKMTVAGYGRAEKKQVQEMTKQLLDLSSFDIKEKDRKKDDASDALGVALCAFLKV</sequence>
<feature type="binding site" evidence="13">
    <location>
        <position position="7"/>
    </location>
    <ligand>
        <name>Mg(2+)</name>
        <dbReference type="ChEBI" id="CHEBI:18420"/>
        <label>1</label>
    </ligand>
</feature>
<evidence type="ECO:0000256" key="8">
    <source>
        <dbReference type="ARBA" id="ARBA00022842"/>
    </source>
</evidence>
<comment type="function">
    <text evidence="13">The RuvA-RuvB-RuvC complex processes Holliday junction (HJ) DNA during genetic recombination and DNA repair. Endonuclease that resolves HJ intermediates. Cleaves cruciform DNA by making single-stranded nicks across the HJ at symmetrical positions within the homologous arms, yielding a 5'-phosphate and a 3'-hydroxyl group; requires a central core of homology in the junction. The consensus cleavage sequence is 5'-(A/T)TT(C/G)-3'. Cleavage occurs on the 3'-side of the TT dinucleotide at the point of strand exchange. HJ branch migration catalyzed by RuvA-RuvB allows RuvC to scan DNA until it finds its consensus sequence, where it cleaves and resolves the cruciform DNA.</text>
</comment>
<feature type="binding site" evidence="13">
    <location>
        <position position="155"/>
    </location>
    <ligand>
        <name>Mg(2+)</name>
        <dbReference type="ChEBI" id="CHEBI:18420"/>
        <label>1</label>
    </ligand>
</feature>
<name>A0A1G2IH38_9BACT</name>
<dbReference type="InterPro" id="IPR036397">
    <property type="entry name" value="RNaseH_sf"/>
</dbReference>
<dbReference type="NCBIfam" id="TIGR00228">
    <property type="entry name" value="ruvC"/>
    <property type="match status" value="1"/>
</dbReference>
<keyword evidence="8 13" id="KW-0460">Magnesium</keyword>
<evidence type="ECO:0000256" key="7">
    <source>
        <dbReference type="ARBA" id="ARBA00022801"/>
    </source>
</evidence>
<feature type="active site" evidence="13">
    <location>
        <position position="76"/>
    </location>
</feature>
<comment type="caution">
    <text evidence="15">The sequence shown here is derived from an EMBL/GenBank/DDBJ whole genome shotgun (WGS) entry which is preliminary data.</text>
</comment>
<accession>A0A1G2IH38</accession>